<gene>
    <name evidence="2" type="ORF">H6A24_07115</name>
</gene>
<dbReference type="Proteomes" id="UP000782117">
    <property type="component" value="Unassembled WGS sequence"/>
</dbReference>
<dbReference type="InterPro" id="IPR036249">
    <property type="entry name" value="Thioredoxin-like_sf"/>
</dbReference>
<accession>A0ABS2F876</accession>
<proteinExistence type="predicted"/>
<organism evidence="2 3">
    <name type="scientific">Bacteroides caecicola</name>
    <dbReference type="NCBI Taxonomy" id="1462569"/>
    <lineage>
        <taxon>Bacteria</taxon>
        <taxon>Pseudomonadati</taxon>
        <taxon>Bacteroidota</taxon>
        <taxon>Bacteroidia</taxon>
        <taxon>Bacteroidales</taxon>
        <taxon>Bacteroidaceae</taxon>
        <taxon>Bacteroides</taxon>
    </lineage>
</organism>
<keyword evidence="3" id="KW-1185">Reference proteome</keyword>
<dbReference type="Gene3D" id="3.40.30.10">
    <property type="entry name" value="Glutaredoxin"/>
    <property type="match status" value="1"/>
</dbReference>
<evidence type="ECO:0000313" key="3">
    <source>
        <dbReference type="Proteomes" id="UP000782117"/>
    </source>
</evidence>
<reference evidence="2 3" key="1">
    <citation type="journal article" date="2021" name="Sci. Rep.">
        <title>The distribution of antibiotic resistance genes in chicken gut microbiota commensals.</title>
        <authorList>
            <person name="Juricova H."/>
            <person name="Matiasovicova J."/>
            <person name="Kubasova T."/>
            <person name="Cejkova D."/>
            <person name="Rychlik I."/>
        </authorList>
    </citation>
    <scope>NUCLEOTIDE SEQUENCE [LARGE SCALE GENOMIC DNA]</scope>
    <source>
        <strain evidence="2 3">An768</strain>
    </source>
</reference>
<evidence type="ECO:0000256" key="1">
    <source>
        <dbReference type="SAM" id="SignalP"/>
    </source>
</evidence>
<comment type="caution">
    <text evidence="2">The sequence shown here is derived from an EMBL/GenBank/DDBJ whole genome shotgun (WGS) entry which is preliminary data.</text>
</comment>
<feature type="signal peptide" evidence="1">
    <location>
        <begin position="1"/>
        <end position="20"/>
    </location>
</feature>
<dbReference type="PROSITE" id="PS51257">
    <property type="entry name" value="PROKAR_LIPOPROTEIN"/>
    <property type="match status" value="1"/>
</dbReference>
<feature type="chain" id="PRO_5046543027" description="TlpA family protein disulfide reductase" evidence="1">
    <location>
        <begin position="21"/>
        <end position="198"/>
    </location>
</feature>
<dbReference type="RefSeq" id="WP_204500019.1">
    <property type="nucleotide sequence ID" value="NZ_JACJKJ010000006.1"/>
</dbReference>
<dbReference type="SUPFAM" id="SSF52833">
    <property type="entry name" value="Thioredoxin-like"/>
    <property type="match status" value="1"/>
</dbReference>
<evidence type="ECO:0008006" key="4">
    <source>
        <dbReference type="Google" id="ProtNLM"/>
    </source>
</evidence>
<sequence length="198" mass="22511">MKKTLLSIPLFISLALCACADSGRERVSRMVKEWEGKEIVFPEHSVFTVQGKDTVSCPSGSSSYRILTYVDSVDCTSCKLQLPRWKELIAEFDSAADGKVSFLFYFHPKDKNELRYLTRRDGFTYPVCFDESDELNRLNIFPGNMTFQTFLLDSDNRVVAIGNPIHNSDVKRLYLRIVTGDASSVTDKPIETVLWMVT</sequence>
<protein>
    <recommendedName>
        <fullName evidence="4">TlpA family protein disulfide reductase</fullName>
    </recommendedName>
</protein>
<keyword evidence="1" id="KW-0732">Signal</keyword>
<name>A0ABS2F876_9BACE</name>
<evidence type="ECO:0000313" key="2">
    <source>
        <dbReference type="EMBL" id="MBM6806268.1"/>
    </source>
</evidence>
<dbReference type="EMBL" id="JACJKJ010000006">
    <property type="protein sequence ID" value="MBM6806268.1"/>
    <property type="molecule type" value="Genomic_DNA"/>
</dbReference>